<dbReference type="KEGG" id="acou:A5CBH24_13280"/>
<accession>A0A4Y1WTK7</accession>
<name>A0A4Y1XLU5_9BACT</name>
<sequence length="273" mass="31125">MCTMKTMKFITLCASVLLAASAARAQHTVGVFGGFGTGTARFYPAQETKSVGGRFSGGFSWRYYSATRFVGCVGVDLEFLQRGFAYAPFASTTENEADYVYYTRKLNSFVVPLVWQPHFYLARRHLRVYLEAALTFSYNFDSSYVNDVARENGVEPWRGKYEFKTARDNRWGYGLAGGAGLAVLIGRFEVSAGARYYFGYSDILRNRNKYYDNAVDGAENPFWYTPQRSPMDNLMVRIGVAYRFAPEFKSWTVKRQKREKMKAGFDFGEKPQK</sequence>
<evidence type="ECO:0000313" key="1">
    <source>
        <dbReference type="EMBL" id="BBL04015.1"/>
    </source>
</evidence>
<organism evidence="1 2">
    <name type="scientific">Alistipes communis</name>
    <dbReference type="NCBI Taxonomy" id="2585118"/>
    <lineage>
        <taxon>Bacteria</taxon>
        <taxon>Pseudomonadati</taxon>
        <taxon>Bacteroidota</taxon>
        <taxon>Bacteroidia</taxon>
        <taxon>Bacteroidales</taxon>
        <taxon>Rikenellaceae</taxon>
        <taxon>Alistipes</taxon>
    </lineage>
</organism>
<dbReference type="EMBL" id="AP019735">
    <property type="protein sequence ID" value="BBL04015.1"/>
    <property type="molecule type" value="Genomic_DNA"/>
</dbReference>
<dbReference type="InterPro" id="IPR025665">
    <property type="entry name" value="Beta-barrel_OMP_2"/>
</dbReference>
<gene>
    <name evidence="1" type="ORF">A5CBH24_13280</name>
</gene>
<accession>A0A4Y1XLU5</accession>
<protein>
    <submittedName>
        <fullName evidence="1">Uncharacterized protein</fullName>
    </submittedName>
</protein>
<evidence type="ECO:0000313" key="2">
    <source>
        <dbReference type="Proteomes" id="UP000318946"/>
    </source>
</evidence>
<dbReference type="AlphaFoldDB" id="A0A4Y1XLU5"/>
<proteinExistence type="predicted"/>
<dbReference type="Pfam" id="PF13568">
    <property type="entry name" value="OMP_b-brl_2"/>
    <property type="match status" value="1"/>
</dbReference>
<keyword evidence="2" id="KW-1185">Reference proteome</keyword>
<dbReference type="Proteomes" id="UP000318946">
    <property type="component" value="Chromosome"/>
</dbReference>
<reference evidence="2" key="1">
    <citation type="submission" date="2019-06" db="EMBL/GenBank/DDBJ databases">
        <title>Alistipes onderdonkii subsp. vulgaris subsp. nov., Alistipes dispar sp. nov. and Alistipes communis sp. nov., isolated from human faeces, and creation of Alistipes onderdonkii subsp. onderdonkii subsp. nov.</title>
        <authorList>
            <person name="Sakamoto M."/>
            <person name="Ikeyama N."/>
            <person name="Ogata Y."/>
            <person name="Suda W."/>
            <person name="Iino T."/>
            <person name="Hattori M."/>
            <person name="Ohkuma M."/>
        </authorList>
    </citation>
    <scope>NUCLEOTIDE SEQUENCE [LARGE SCALE GENOMIC DNA]</scope>
    <source>
        <strain evidence="2">5CBH24</strain>
    </source>
</reference>